<reference evidence="2 3" key="1">
    <citation type="journal article" date="2024" name="J Genomics">
        <title>Draft genome sequencing and assembly of Favolaschia claudopus CIRM-BRFM 2984 isolated from oak limbs.</title>
        <authorList>
            <person name="Navarro D."/>
            <person name="Drula E."/>
            <person name="Chaduli D."/>
            <person name="Cazenave R."/>
            <person name="Ahrendt S."/>
            <person name="Wang J."/>
            <person name="Lipzen A."/>
            <person name="Daum C."/>
            <person name="Barry K."/>
            <person name="Grigoriev I.V."/>
            <person name="Favel A."/>
            <person name="Rosso M.N."/>
            <person name="Martin F."/>
        </authorList>
    </citation>
    <scope>NUCLEOTIDE SEQUENCE [LARGE SCALE GENOMIC DNA]</scope>
    <source>
        <strain evidence="2 3">CIRM-BRFM 2984</strain>
    </source>
</reference>
<evidence type="ECO:0000313" key="2">
    <source>
        <dbReference type="EMBL" id="KAK6992633.1"/>
    </source>
</evidence>
<feature type="compositionally biased region" description="Basic and acidic residues" evidence="1">
    <location>
        <begin position="262"/>
        <end position="284"/>
    </location>
</feature>
<evidence type="ECO:0000256" key="1">
    <source>
        <dbReference type="SAM" id="MobiDB-lite"/>
    </source>
</evidence>
<protein>
    <submittedName>
        <fullName evidence="2">Uncharacterized protein</fullName>
    </submittedName>
</protein>
<dbReference type="EMBL" id="JAWWNJ010000108">
    <property type="protein sequence ID" value="KAK6992633.1"/>
    <property type="molecule type" value="Genomic_DNA"/>
</dbReference>
<accession>A0AAV9ZUV3</accession>
<evidence type="ECO:0000313" key="3">
    <source>
        <dbReference type="Proteomes" id="UP001362999"/>
    </source>
</evidence>
<organism evidence="2 3">
    <name type="scientific">Favolaschia claudopus</name>
    <dbReference type="NCBI Taxonomy" id="2862362"/>
    <lineage>
        <taxon>Eukaryota</taxon>
        <taxon>Fungi</taxon>
        <taxon>Dikarya</taxon>
        <taxon>Basidiomycota</taxon>
        <taxon>Agaricomycotina</taxon>
        <taxon>Agaricomycetes</taxon>
        <taxon>Agaricomycetidae</taxon>
        <taxon>Agaricales</taxon>
        <taxon>Marasmiineae</taxon>
        <taxon>Mycenaceae</taxon>
        <taxon>Favolaschia</taxon>
    </lineage>
</organism>
<sequence length="318" mass="35850">MDQFFDYQSGDGAGLPSWKSQPYFEFDRGRYTSHGSIKKGNKHTKILQEQVCLQETSGRRLREGMAESMCVPTCASALTSPNALWPVHDALAGSAIGMIYDGAEQLYDEVRNAGKNMLDDALEVILFQPRHNTFFHRRLVSCPSHSGCLRHRRSPCKAALTDIYTQIEIHTDQDYLVPTSTYTTAAAPLYRLEVEGHSSLTKPTSSSLRIRHFVHQRHVTVVPAPTQCRQIVACDPFDHRHFPLSFPFYSRHLHSTPSTPFETRKQARDVPRSHSSDPRRRPDCCHSDVLQHAHILQVIGTIPEIPGFAGDVKDEGSF</sequence>
<name>A0AAV9ZUV3_9AGAR</name>
<dbReference type="InterPro" id="IPR028995">
    <property type="entry name" value="Glyco_hydro_57/38_cen_sf"/>
</dbReference>
<dbReference type="SUPFAM" id="SSF88688">
    <property type="entry name" value="Families 57/38 glycoside transferase middle domain"/>
    <property type="match status" value="1"/>
</dbReference>
<gene>
    <name evidence="2" type="ORF">R3P38DRAFT_3225403</name>
</gene>
<feature type="region of interest" description="Disordered" evidence="1">
    <location>
        <begin position="257"/>
        <end position="284"/>
    </location>
</feature>
<dbReference type="Proteomes" id="UP001362999">
    <property type="component" value="Unassembled WGS sequence"/>
</dbReference>
<keyword evidence="3" id="KW-1185">Reference proteome</keyword>
<proteinExistence type="predicted"/>
<comment type="caution">
    <text evidence="2">The sequence shown here is derived from an EMBL/GenBank/DDBJ whole genome shotgun (WGS) entry which is preliminary data.</text>
</comment>
<dbReference type="AlphaFoldDB" id="A0AAV9ZUV3"/>